<dbReference type="InterPro" id="IPR038140">
    <property type="entry name" value="DotD_sf"/>
</dbReference>
<dbReference type="Gene3D" id="3.55.50.60">
    <property type="entry name" value="DotD protein"/>
    <property type="match status" value="1"/>
</dbReference>
<dbReference type="RefSeq" id="WP_273145782.1">
    <property type="nucleotide sequence ID" value="NZ_CP053675.1"/>
</dbReference>
<sequence length="154" mass="16559">MKLSGLGVLGTLLLLSGCSIFQKNDIPDPNVSNTASTNLKDVADAVYNELRQINAPAPVPRVNPESVHGCSTRLVSIDLDGDVMLLIDDMVKAKYCQVRVVGKKPPQDIVLSLHYKVKPLWTVLEDAGVQMGNLGSISVGENSVVFDFTPGVQK</sequence>
<dbReference type="PROSITE" id="PS51257">
    <property type="entry name" value="PROKAR_LIPOPROTEIN"/>
    <property type="match status" value="1"/>
</dbReference>
<proteinExistence type="predicted"/>
<name>A0A9E6N0E1_9PROT</name>
<evidence type="ECO:0000313" key="2">
    <source>
        <dbReference type="Proteomes" id="UP000683551"/>
    </source>
</evidence>
<keyword evidence="1" id="KW-0449">Lipoprotein</keyword>
<dbReference type="EMBL" id="CP071137">
    <property type="protein sequence ID" value="QWY78390.1"/>
    <property type="molecule type" value="Genomic_DNA"/>
</dbReference>
<dbReference type="Proteomes" id="UP000683551">
    <property type="component" value="Chromosome"/>
</dbReference>
<reference evidence="1" key="1">
    <citation type="submission" date="2021-02" db="EMBL/GenBank/DDBJ databases">
        <title>Comparative genomics of Ferrovum myxofaciens strains, predominant extremophile bacteria forming large biofilm stalactites in acid mine ecosystems.</title>
        <authorList>
            <person name="Burkartova K."/>
            <person name="Ridl J."/>
            <person name="Pajer P."/>
            <person name="Falteisek L."/>
        </authorList>
    </citation>
    <scope>NUCLEOTIDE SEQUENCE</scope>
    <source>
        <strain evidence="1">MI1III</strain>
    </source>
</reference>
<accession>A0A9E6N0E1</accession>
<organism evidence="1 2">
    <name type="scientific">Ferrovum myxofaciens</name>
    <dbReference type="NCBI Taxonomy" id="416213"/>
    <lineage>
        <taxon>Bacteria</taxon>
        <taxon>Pseudomonadati</taxon>
        <taxon>Pseudomonadota</taxon>
        <taxon>Betaproteobacteria</taxon>
        <taxon>Ferrovales</taxon>
        <taxon>Ferrovaceae</taxon>
        <taxon>Ferrovum</taxon>
    </lineage>
</organism>
<gene>
    <name evidence="1" type="ORF">JZL65_04765</name>
</gene>
<dbReference type="AlphaFoldDB" id="A0A9E6N0E1"/>
<dbReference type="InterPro" id="IPR031817">
    <property type="entry name" value="DotD"/>
</dbReference>
<evidence type="ECO:0000313" key="1">
    <source>
        <dbReference type="EMBL" id="QWY78390.1"/>
    </source>
</evidence>
<dbReference type="Pfam" id="PF16816">
    <property type="entry name" value="DotD"/>
    <property type="match status" value="1"/>
</dbReference>
<protein>
    <submittedName>
        <fullName evidence="1">DotD/TraH family lipoprotein</fullName>
    </submittedName>
</protein>